<sequence length="110" mass="12049">MICSPGDLVGIPFPYSDLTTEKRRPVLVLTPSDRLGDIICVAVTSIPTTECAIAIDHSSMSTGQLPRQSWVRCDKLFTLSGSIVVRHYGRISGPVFNQIVQRVCEKLGCE</sequence>
<dbReference type="GO" id="GO:0003677">
    <property type="term" value="F:DNA binding"/>
    <property type="evidence" value="ECO:0007669"/>
    <property type="project" value="InterPro"/>
</dbReference>
<gene>
    <name evidence="1" type="ORF">H8E23_13650</name>
</gene>
<dbReference type="AlphaFoldDB" id="A0A8J6NNS5"/>
<dbReference type="Pfam" id="PF02452">
    <property type="entry name" value="PemK_toxin"/>
    <property type="match status" value="1"/>
</dbReference>
<dbReference type="InterPro" id="IPR003477">
    <property type="entry name" value="PemK-like"/>
</dbReference>
<dbReference type="SUPFAM" id="SSF50118">
    <property type="entry name" value="Cell growth inhibitor/plasmid maintenance toxic component"/>
    <property type="match status" value="1"/>
</dbReference>
<evidence type="ECO:0000313" key="1">
    <source>
        <dbReference type="EMBL" id="MBC8362430.1"/>
    </source>
</evidence>
<protein>
    <submittedName>
        <fullName evidence="1">Type II toxin-antitoxin system PemK/MazF family toxin</fullName>
    </submittedName>
</protein>
<comment type="caution">
    <text evidence="1">The sequence shown here is derived from an EMBL/GenBank/DDBJ whole genome shotgun (WGS) entry which is preliminary data.</text>
</comment>
<dbReference type="InterPro" id="IPR011067">
    <property type="entry name" value="Plasmid_toxin/cell-grow_inhib"/>
</dbReference>
<evidence type="ECO:0000313" key="2">
    <source>
        <dbReference type="Proteomes" id="UP000603434"/>
    </source>
</evidence>
<reference evidence="1 2" key="1">
    <citation type="submission" date="2020-08" db="EMBL/GenBank/DDBJ databases">
        <title>Bridging the membrane lipid divide: bacteria of the FCB group superphylum have the potential to synthesize archaeal ether lipids.</title>
        <authorList>
            <person name="Villanueva L."/>
            <person name="Von Meijenfeldt F.A.B."/>
            <person name="Westbye A.B."/>
            <person name="Yadav S."/>
            <person name="Hopmans E.C."/>
            <person name="Dutilh B.E."/>
            <person name="Sinninghe Damste J.S."/>
        </authorList>
    </citation>
    <scope>NUCLEOTIDE SEQUENCE [LARGE SCALE GENOMIC DNA]</scope>
    <source>
        <strain evidence="1">NIOZ-UU30</strain>
    </source>
</reference>
<name>A0A8J6NNS5_9BACT</name>
<dbReference type="EMBL" id="JACNJH010000190">
    <property type="protein sequence ID" value="MBC8362430.1"/>
    <property type="molecule type" value="Genomic_DNA"/>
</dbReference>
<accession>A0A8J6NNS5</accession>
<organism evidence="1 2">
    <name type="scientific">Candidatus Desulfatibia profunda</name>
    <dbReference type="NCBI Taxonomy" id="2841695"/>
    <lineage>
        <taxon>Bacteria</taxon>
        <taxon>Pseudomonadati</taxon>
        <taxon>Thermodesulfobacteriota</taxon>
        <taxon>Desulfobacteria</taxon>
        <taxon>Desulfobacterales</taxon>
        <taxon>Desulfobacterales incertae sedis</taxon>
        <taxon>Candidatus Desulfatibia</taxon>
    </lineage>
</organism>
<dbReference type="Proteomes" id="UP000603434">
    <property type="component" value="Unassembled WGS sequence"/>
</dbReference>
<proteinExistence type="predicted"/>
<dbReference type="Gene3D" id="2.30.30.110">
    <property type="match status" value="1"/>
</dbReference>